<name>S4W032_9VIRU</name>
<dbReference type="PANTHER" id="PTHR46586:SF3">
    <property type="entry name" value="ANKYRIN REPEAT-CONTAINING PROTEIN"/>
    <property type="match status" value="1"/>
</dbReference>
<sequence>MEMQEEAAFDGADRCLGLADMPPEIVVHILAWANLRDRAACAIASSLLAVEPLAGIAARCSNLSLPAALAAGAPLDVIVVIVTWRCAVVRPMLLKWAVRGGRLDVVDWIYAHIKGKIRVRCKDDDDDSEDEKDYCEHDCDEGISSATTADENKPFVLHPRPDWHPARVKRHRKRHRAHRIRKRYTGPTIVALYEAAYRGHAAMLSSLLDRWRIDFQGKYGQRLLYALMIEACTGPTPGTDTIELLHRHKTRFSKDGSCGCWKDAGYAAASAERIDVLAWMHNVGCDARLDTRWHELIDHSKTPLYKAMCKGRAITARWLAGVMKVASWPERDKHLANPMETAAARGHVKILEVFHGLGAQVCLPGAIVAGAMHGHLDILEWALANTLPLPDSPDTRAVSVCPPLSIGWAAAVSDNQHIVRWLLQRPDARRFLGVGAARAALAKGHVGIALCLHEAGVAPFDQWNALITAVASGKPKAVEAALGCGAVRDIGALAKAIHEGGRHILAVLCKHYEATDIQTAVDTVAGLPASGWVNPRRHSLEWLVDNVPGLCIANIVGCSCVFKLECRCDKCLLGAQQ</sequence>
<dbReference type="Gene3D" id="1.25.40.20">
    <property type="entry name" value="Ankyrin repeat-containing domain"/>
    <property type="match status" value="1"/>
</dbReference>
<dbReference type="EMBL" id="KC977571">
    <property type="protein sequence ID" value="AGO85136.1"/>
    <property type="molecule type" value="Genomic_DNA"/>
</dbReference>
<dbReference type="SUPFAM" id="SSF48403">
    <property type="entry name" value="Ankyrin repeat"/>
    <property type="match status" value="1"/>
</dbReference>
<dbReference type="InterPro" id="IPR052050">
    <property type="entry name" value="SecEffector_AnkRepeat"/>
</dbReference>
<protein>
    <submittedName>
        <fullName evidence="1">Ankyrin repeat domain containing protein</fullName>
    </submittedName>
</protein>
<dbReference type="Proteomes" id="UP000204584">
    <property type="component" value="Segment"/>
</dbReference>
<dbReference type="PANTHER" id="PTHR46586">
    <property type="entry name" value="ANKYRIN REPEAT-CONTAINING PROTEIN"/>
    <property type="match status" value="1"/>
</dbReference>
<proteinExistence type="predicted"/>
<accession>S4W032</accession>
<dbReference type="RefSeq" id="YP_008438210.1">
    <property type="nucleotide sequence ID" value="NC_022098.1"/>
</dbReference>
<dbReference type="KEGG" id="vg:16606923"/>
<organism evidence="1 2">
    <name type="scientific">Pandoravirus salinus</name>
    <dbReference type="NCBI Taxonomy" id="1349410"/>
    <lineage>
        <taxon>Viruses</taxon>
        <taxon>Pandoravirus</taxon>
    </lineage>
</organism>
<evidence type="ECO:0000313" key="2">
    <source>
        <dbReference type="Proteomes" id="UP000204584"/>
    </source>
</evidence>
<dbReference type="GeneID" id="16606923"/>
<evidence type="ECO:0000313" key="1">
    <source>
        <dbReference type="EMBL" id="AGO85136.1"/>
    </source>
</evidence>
<reference evidence="1 2" key="1">
    <citation type="journal article" date="2013" name="Science">
        <title>Pandoraviruses: amoeba viruses with genomes up to 2.5 Mb reaching that of parasitic eukaryotes.</title>
        <authorList>
            <person name="Philippe N."/>
            <person name="Legendre M."/>
            <person name="Doutre G."/>
            <person name="Coute Y."/>
            <person name="Poirot O."/>
            <person name="Lescot M."/>
            <person name="Arslan D."/>
            <person name="Seltzer V."/>
            <person name="Bertaux L."/>
            <person name="Bruley C."/>
            <person name="Garin J."/>
            <person name="Claverie J.M."/>
            <person name="Abergel C."/>
        </authorList>
    </citation>
    <scope>NUCLEOTIDE SEQUENCE [LARGE SCALE GENOMIC DNA]</scope>
</reference>
<keyword evidence="2" id="KW-1185">Reference proteome</keyword>
<gene>
    <name evidence="1" type="ORF">psal_cds_976</name>
</gene>
<dbReference type="InterPro" id="IPR036770">
    <property type="entry name" value="Ankyrin_rpt-contain_sf"/>
</dbReference>